<proteinExistence type="inferred from homology"/>
<protein>
    <recommendedName>
        <fullName evidence="4">Mitochondrial zinc maintenance protein 1, mitochondrial</fullName>
    </recommendedName>
</protein>
<evidence type="ECO:0000256" key="4">
    <source>
        <dbReference type="ARBA" id="ARBA00015108"/>
    </source>
</evidence>
<organism evidence="11 12">
    <name type="scientific">Geosmithia morbida</name>
    <dbReference type="NCBI Taxonomy" id="1094350"/>
    <lineage>
        <taxon>Eukaryota</taxon>
        <taxon>Fungi</taxon>
        <taxon>Dikarya</taxon>
        <taxon>Ascomycota</taxon>
        <taxon>Pezizomycotina</taxon>
        <taxon>Sordariomycetes</taxon>
        <taxon>Hypocreomycetidae</taxon>
        <taxon>Hypocreales</taxon>
        <taxon>Bionectriaceae</taxon>
        <taxon>Geosmithia</taxon>
    </lineage>
</organism>
<keyword evidence="7" id="KW-0143">Chaperone</keyword>
<feature type="domain" description="Complex 1 LYR protein" evidence="10">
    <location>
        <begin position="3"/>
        <end position="56"/>
    </location>
</feature>
<dbReference type="CDD" id="cd20267">
    <property type="entry name" value="Complex1_LYR_LYRM7"/>
    <property type="match status" value="1"/>
</dbReference>
<keyword evidence="5" id="KW-0809">Transit peptide</keyword>
<comment type="caution">
    <text evidence="11">The sequence shown here is derived from an EMBL/GenBank/DDBJ whole genome shotgun (WGS) entry which is preliminary data.</text>
</comment>
<dbReference type="RefSeq" id="XP_035318113.1">
    <property type="nucleotide sequence ID" value="XM_035466700.1"/>
</dbReference>
<dbReference type="InterPro" id="IPR008011">
    <property type="entry name" value="Complex1_LYR_dom"/>
</dbReference>
<feature type="region of interest" description="Disordered" evidence="9">
    <location>
        <begin position="89"/>
        <end position="111"/>
    </location>
</feature>
<name>A0A9P5D0H6_9HYPO</name>
<dbReference type="GO" id="GO:0044183">
    <property type="term" value="F:protein folding chaperone"/>
    <property type="evidence" value="ECO:0007669"/>
    <property type="project" value="TreeGrafter"/>
</dbReference>
<evidence type="ECO:0000256" key="6">
    <source>
        <dbReference type="ARBA" id="ARBA00023128"/>
    </source>
</evidence>
<dbReference type="GO" id="GO:0005759">
    <property type="term" value="C:mitochondrial matrix"/>
    <property type="evidence" value="ECO:0007669"/>
    <property type="project" value="UniProtKB-SubCell"/>
</dbReference>
<comment type="subunit">
    <text evidence="3">Interacts with RIP1.</text>
</comment>
<evidence type="ECO:0000256" key="9">
    <source>
        <dbReference type="SAM" id="MobiDB-lite"/>
    </source>
</evidence>
<dbReference type="AlphaFoldDB" id="A0A9P5D0H6"/>
<evidence type="ECO:0000313" key="12">
    <source>
        <dbReference type="Proteomes" id="UP000749293"/>
    </source>
</evidence>
<comment type="similarity">
    <text evidence="2">Belongs to the complex I LYR family. MZM1 subfamily.</text>
</comment>
<sequence>MSLAAYRHVMRSARIAFQGDTSVLLAAKSQIRTEFRQNAALVDAKAIQDAILKAEDVSKILRENVVQGKKQDDKDHTYELRIHEYTERGDNESIKTAGQRKATGSGCCQSA</sequence>
<gene>
    <name evidence="11" type="ORF">GMORB2_4726</name>
</gene>
<dbReference type="Pfam" id="PF05347">
    <property type="entry name" value="Complex1_LYR"/>
    <property type="match status" value="1"/>
</dbReference>
<dbReference type="EMBL" id="JAANYQ010000024">
    <property type="protein sequence ID" value="KAF4119461.1"/>
    <property type="molecule type" value="Genomic_DNA"/>
</dbReference>
<evidence type="ECO:0000256" key="5">
    <source>
        <dbReference type="ARBA" id="ARBA00022946"/>
    </source>
</evidence>
<keyword evidence="12" id="KW-1185">Reference proteome</keyword>
<dbReference type="InterPro" id="IPR045298">
    <property type="entry name" value="Complex1_LYR_LYRM7"/>
</dbReference>
<evidence type="ECO:0000313" key="11">
    <source>
        <dbReference type="EMBL" id="KAF4119461.1"/>
    </source>
</evidence>
<keyword evidence="6" id="KW-0496">Mitochondrion</keyword>
<dbReference type="Proteomes" id="UP000749293">
    <property type="component" value="Unassembled WGS sequence"/>
</dbReference>
<reference evidence="11" key="1">
    <citation type="submission" date="2020-03" db="EMBL/GenBank/DDBJ databases">
        <title>Site-based positive gene gene selection in Geosmithia morbida across the United States reveals a broad range of putative effectors and factors for local host and environmental adapation.</title>
        <authorList>
            <person name="Onufrak A."/>
            <person name="Murdoch R.W."/>
            <person name="Gazis R."/>
            <person name="Huff M."/>
            <person name="Staton M."/>
            <person name="Klingeman W."/>
            <person name="Hadziabdic D."/>
        </authorList>
    </citation>
    <scope>NUCLEOTIDE SEQUENCE</scope>
    <source>
        <strain evidence="11">1262</strain>
    </source>
</reference>
<dbReference type="PANTHER" id="PTHR46749">
    <property type="entry name" value="COMPLEX III ASSEMBLY FACTOR LYRM7"/>
    <property type="match status" value="1"/>
</dbReference>
<evidence type="ECO:0000256" key="1">
    <source>
        <dbReference type="ARBA" id="ARBA00004305"/>
    </source>
</evidence>
<accession>A0A9P5D0H6</accession>
<dbReference type="GeneID" id="55970954"/>
<dbReference type="OrthoDB" id="529194at2759"/>
<dbReference type="GO" id="GO:0034551">
    <property type="term" value="P:mitochondrial respiratory chain complex III assembly"/>
    <property type="evidence" value="ECO:0007669"/>
    <property type="project" value="InterPro"/>
</dbReference>
<comment type="subcellular location">
    <subcellularLocation>
        <location evidence="1">Mitochondrion matrix</location>
    </subcellularLocation>
</comment>
<evidence type="ECO:0000256" key="2">
    <source>
        <dbReference type="ARBA" id="ARBA00009949"/>
    </source>
</evidence>
<evidence type="ECO:0000256" key="3">
    <source>
        <dbReference type="ARBA" id="ARBA00011589"/>
    </source>
</evidence>
<evidence type="ECO:0000259" key="10">
    <source>
        <dbReference type="Pfam" id="PF05347"/>
    </source>
</evidence>
<dbReference type="PANTHER" id="PTHR46749:SF1">
    <property type="entry name" value="COMPLEX III ASSEMBLY FACTOR LYRM7"/>
    <property type="match status" value="1"/>
</dbReference>
<evidence type="ECO:0000256" key="7">
    <source>
        <dbReference type="ARBA" id="ARBA00023186"/>
    </source>
</evidence>
<evidence type="ECO:0000256" key="8">
    <source>
        <dbReference type="ARBA" id="ARBA00025268"/>
    </source>
</evidence>
<dbReference type="InterPro" id="IPR050435">
    <property type="entry name" value="MZM1/LYRM7"/>
</dbReference>
<comment type="function">
    <text evidence="8">Assembly factor required for Rieske Fe-S protein RIP1 incorporation into the cytochrome b-c1 (CIII) complex. Functions as a chaperone, binding to this subunit within the mitochondrial matrix and stabilizing it prior to its translocation and insertion into the late CIII dimeric intermediate within the mitochondrial inner membrane. Modulates the mitochondrial matrix zinc pool.</text>
</comment>